<evidence type="ECO:0000313" key="2">
    <source>
        <dbReference type="EnsemblPlants" id="cds.evm.model.10.737"/>
    </source>
</evidence>
<dbReference type="PANTHER" id="PTHR47723:SF19">
    <property type="entry name" value="POLYNUCLEOTIDYL TRANSFERASE, RIBONUCLEASE H-LIKE SUPERFAMILY PROTEIN"/>
    <property type="match status" value="1"/>
</dbReference>
<name>A0A803QQ60_CANSA</name>
<feature type="domain" description="RNase H type-1" evidence="1">
    <location>
        <begin position="248"/>
        <end position="341"/>
    </location>
</feature>
<dbReference type="Gramene" id="evm.model.10.737">
    <property type="protein sequence ID" value="cds.evm.model.10.737"/>
    <property type="gene ID" value="evm.TU.10.737"/>
</dbReference>
<dbReference type="GO" id="GO:0003676">
    <property type="term" value="F:nucleic acid binding"/>
    <property type="evidence" value="ECO:0007669"/>
    <property type="project" value="InterPro"/>
</dbReference>
<dbReference type="InterPro" id="IPR002156">
    <property type="entry name" value="RNaseH_domain"/>
</dbReference>
<dbReference type="Pfam" id="PF13456">
    <property type="entry name" value="RVT_3"/>
    <property type="match status" value="1"/>
</dbReference>
<protein>
    <recommendedName>
        <fullName evidence="1">RNase H type-1 domain-containing protein</fullName>
    </recommendedName>
</protein>
<dbReference type="EnsemblPlants" id="evm.model.10.737">
    <property type="protein sequence ID" value="cds.evm.model.10.737"/>
    <property type="gene ID" value="evm.TU.10.737"/>
</dbReference>
<evidence type="ECO:0000259" key="1">
    <source>
        <dbReference type="Pfam" id="PF13456"/>
    </source>
</evidence>
<dbReference type="CDD" id="cd06222">
    <property type="entry name" value="RNase_H_like"/>
    <property type="match status" value="1"/>
</dbReference>
<dbReference type="Gene3D" id="3.30.420.10">
    <property type="entry name" value="Ribonuclease H-like superfamily/Ribonuclease H"/>
    <property type="match status" value="1"/>
</dbReference>
<organism evidence="2 3">
    <name type="scientific">Cannabis sativa</name>
    <name type="common">Hemp</name>
    <name type="synonym">Marijuana</name>
    <dbReference type="NCBI Taxonomy" id="3483"/>
    <lineage>
        <taxon>Eukaryota</taxon>
        <taxon>Viridiplantae</taxon>
        <taxon>Streptophyta</taxon>
        <taxon>Embryophyta</taxon>
        <taxon>Tracheophyta</taxon>
        <taxon>Spermatophyta</taxon>
        <taxon>Magnoliopsida</taxon>
        <taxon>eudicotyledons</taxon>
        <taxon>Gunneridae</taxon>
        <taxon>Pentapetalae</taxon>
        <taxon>rosids</taxon>
        <taxon>fabids</taxon>
        <taxon>Rosales</taxon>
        <taxon>Cannabaceae</taxon>
        <taxon>Cannabis</taxon>
    </lineage>
</organism>
<dbReference type="InterPro" id="IPR053151">
    <property type="entry name" value="RNase_H-like"/>
</dbReference>
<reference evidence="2" key="1">
    <citation type="submission" date="2021-03" db="UniProtKB">
        <authorList>
            <consortium name="EnsemblPlants"/>
        </authorList>
    </citation>
    <scope>IDENTIFICATION</scope>
</reference>
<dbReference type="InterPro" id="IPR036397">
    <property type="entry name" value="RNaseH_sf"/>
</dbReference>
<dbReference type="InterPro" id="IPR012337">
    <property type="entry name" value="RNaseH-like_sf"/>
</dbReference>
<accession>A0A803QQ60</accession>
<proteinExistence type="predicted"/>
<keyword evidence="3" id="KW-1185">Reference proteome</keyword>
<dbReference type="PANTHER" id="PTHR47723">
    <property type="entry name" value="OS05G0353850 PROTEIN"/>
    <property type="match status" value="1"/>
</dbReference>
<dbReference type="AlphaFoldDB" id="A0A803QQ60"/>
<dbReference type="Proteomes" id="UP000596661">
    <property type="component" value="Unassembled WGS sequence"/>
</dbReference>
<dbReference type="GO" id="GO:0004523">
    <property type="term" value="F:RNA-DNA hybrid ribonuclease activity"/>
    <property type="evidence" value="ECO:0007669"/>
    <property type="project" value="InterPro"/>
</dbReference>
<dbReference type="SUPFAM" id="SSF53098">
    <property type="entry name" value="Ribonuclease H-like"/>
    <property type="match status" value="1"/>
</dbReference>
<evidence type="ECO:0000313" key="3">
    <source>
        <dbReference type="Proteomes" id="UP000596661"/>
    </source>
</evidence>
<dbReference type="EMBL" id="UZAU01000811">
    <property type="status" value="NOT_ANNOTATED_CDS"/>
    <property type="molecule type" value="Genomic_DNA"/>
</dbReference>
<dbReference type="InterPro" id="IPR044730">
    <property type="entry name" value="RNase_H-like_dom_plant"/>
</dbReference>
<sequence length="356" mass="40401">MNTSILHHPWLPDKNQPYVTTQTPILLNQQVSSLFTTGAASWDYDLVHDMFNPRDANLILGLPLSSIDEDGCWYWIGESNGSFSVSNAYLLLQKEKAPQPAANNFGFWKELWQLKILPKLGVLCQTPFATFASWLEQVFSFTATKDMCKIMACWALWKARNKKIGKNQTYSLNEIMVSAFTSLDHWRKAQDIISLSSIFFDNISDQNELWVKPEIQTIKINVDAAVLEQENSYRFGFIDHHASPLHIQAMYHGGYFLAETMEAMGIKEALSWIKTNNWKGVMIESDNMLAVQASHSTQPMTSVFGQVVSDCRNLLSSLSNVSLRFVRRSANRAAHFVSRHAWSFSGHNILETSIPP</sequence>